<evidence type="ECO:0000256" key="2">
    <source>
        <dbReference type="ARBA" id="ARBA00010790"/>
    </source>
</evidence>
<evidence type="ECO:0000313" key="11">
    <source>
        <dbReference type="EMBL" id="KAK0748973.1"/>
    </source>
</evidence>
<reference evidence="11" key="1">
    <citation type="submission" date="2023-06" db="EMBL/GenBank/DDBJ databases">
        <title>Genome-scale phylogeny and comparative genomics of the fungal order Sordariales.</title>
        <authorList>
            <consortium name="Lawrence Berkeley National Laboratory"/>
            <person name="Hensen N."/>
            <person name="Bonometti L."/>
            <person name="Westerberg I."/>
            <person name="Brannstrom I.O."/>
            <person name="Guillou S."/>
            <person name="Cros-Aarteil S."/>
            <person name="Calhoun S."/>
            <person name="Haridas S."/>
            <person name="Kuo A."/>
            <person name="Mondo S."/>
            <person name="Pangilinan J."/>
            <person name="Riley R."/>
            <person name="LaButti K."/>
            <person name="Andreopoulos B."/>
            <person name="Lipzen A."/>
            <person name="Chen C."/>
            <person name="Yanf M."/>
            <person name="Daum C."/>
            <person name="Ng V."/>
            <person name="Clum A."/>
            <person name="Steindorff A."/>
            <person name="Ohm R."/>
            <person name="Martin F."/>
            <person name="Silar P."/>
            <person name="Natvig D."/>
            <person name="Lalanne C."/>
            <person name="Gautier V."/>
            <person name="Ament-velasquez S.L."/>
            <person name="Kruys A."/>
            <person name="Hutchinson M.I."/>
            <person name="Powell A.J."/>
            <person name="Barry K."/>
            <person name="Miller A.N."/>
            <person name="Grigoriev I.V."/>
            <person name="Debuchy R."/>
            <person name="Gladieux P."/>
            <person name="Thoren M.H."/>
            <person name="Johannesson H."/>
        </authorList>
    </citation>
    <scope>NUCLEOTIDE SEQUENCE</scope>
    <source>
        <strain evidence="11">SMH3187-1</strain>
    </source>
</reference>
<dbReference type="SUPFAM" id="SSF51905">
    <property type="entry name" value="FAD/NAD(P)-binding domain"/>
    <property type="match status" value="1"/>
</dbReference>
<feature type="active site" description="Proton donor" evidence="6">
    <location>
        <position position="543"/>
    </location>
</feature>
<keyword evidence="3 8" id="KW-0285">Flavoprotein</keyword>
<evidence type="ECO:0000256" key="3">
    <source>
        <dbReference type="ARBA" id="ARBA00022630"/>
    </source>
</evidence>
<dbReference type="Pfam" id="PF00732">
    <property type="entry name" value="GMC_oxred_N"/>
    <property type="match status" value="1"/>
</dbReference>
<dbReference type="Pfam" id="PF05199">
    <property type="entry name" value="GMC_oxred_C"/>
    <property type="match status" value="1"/>
</dbReference>
<comment type="similarity">
    <text evidence="2 8">Belongs to the GMC oxidoreductase family.</text>
</comment>
<comment type="cofactor">
    <cofactor evidence="1 7">
        <name>FAD</name>
        <dbReference type="ChEBI" id="CHEBI:57692"/>
    </cofactor>
</comment>
<feature type="domain" description="Glucose-methanol-choline oxidoreductase N-terminal" evidence="10">
    <location>
        <begin position="283"/>
        <end position="297"/>
    </location>
</feature>
<dbReference type="Proteomes" id="UP001172155">
    <property type="component" value="Unassembled WGS sequence"/>
</dbReference>
<dbReference type="GO" id="GO:0050660">
    <property type="term" value="F:flavin adenine dinucleotide binding"/>
    <property type="evidence" value="ECO:0007669"/>
    <property type="project" value="InterPro"/>
</dbReference>
<dbReference type="InterPro" id="IPR007867">
    <property type="entry name" value="GMC_OxRtase_C"/>
</dbReference>
<evidence type="ECO:0000256" key="5">
    <source>
        <dbReference type="ARBA" id="ARBA00023002"/>
    </source>
</evidence>
<dbReference type="InterPro" id="IPR012132">
    <property type="entry name" value="GMC_OxRdtase"/>
</dbReference>
<accession>A0AA40F0M6</accession>
<keyword evidence="4 7" id="KW-0274">FAD</keyword>
<evidence type="ECO:0000256" key="7">
    <source>
        <dbReference type="PIRSR" id="PIRSR000137-2"/>
    </source>
</evidence>
<evidence type="ECO:0000256" key="4">
    <source>
        <dbReference type="ARBA" id="ARBA00022827"/>
    </source>
</evidence>
<dbReference type="PANTHER" id="PTHR11552">
    <property type="entry name" value="GLUCOSE-METHANOL-CHOLINE GMC OXIDOREDUCTASE"/>
    <property type="match status" value="1"/>
</dbReference>
<feature type="active site" description="Proton acceptor" evidence="6">
    <location>
        <position position="588"/>
    </location>
</feature>
<proteinExistence type="inferred from homology"/>
<dbReference type="SUPFAM" id="SSF54373">
    <property type="entry name" value="FAD-linked reductases, C-terminal domain"/>
    <property type="match status" value="1"/>
</dbReference>
<dbReference type="GO" id="GO:0016614">
    <property type="term" value="F:oxidoreductase activity, acting on CH-OH group of donors"/>
    <property type="evidence" value="ECO:0007669"/>
    <property type="project" value="InterPro"/>
</dbReference>
<evidence type="ECO:0000256" key="8">
    <source>
        <dbReference type="RuleBase" id="RU003968"/>
    </source>
</evidence>
<keyword evidence="5" id="KW-0560">Oxidoreductase</keyword>
<evidence type="ECO:0000313" key="12">
    <source>
        <dbReference type="Proteomes" id="UP001172155"/>
    </source>
</evidence>
<sequence length="610" mass="65617">MTTNPAAEFAQKQFDFLVVGGGPAGLAVATRLSERADLVVGVLEAGQAAFGDDKVEIPGLAGTGLDTELDWQFRTLPQAGLDGRAIPWGRGKVLGGSSALNYMTWNRASRHDYDEWEKLGNAGWGWDGLLPFFKKSETFHPPDDATKATGRIASHADAGDLGRDGPVQVCYPKQYSASHLLWHDTLNAVGVKSNDAHMAGDNTGCWTSVASVEPASFTRSYGANAYYEPVASRPNLVVLTGAEAREVLLVEANGGWKAKGVRFLHDGVEYNASASREVVLSCGSLQSPQLLELSGVGGEKVLTAAGIPVKVDNPNVGENLQDHLTTALVFEVDPSLQTPEDLRFPEVLAAAKEEYARSRTGLLATVPVSISYVPLDRYIPSETMKTMLSSSTGSDHVAERDEARRRRFVEQANELGHVEFIFDLGNWGVGFVPDPSGKTKYGSMLQIIQYPFSRGHLHVKPKTQDGSDSLTAALDIDPQYFGGHRGQLDLEIAAHAHLFAEKIAATQPLAGIIRSQVHPTPSEVDSESGLRDWLKRAMTTDWHPVGTCAMGGRAGVDGGVVDERLRVYGVEGLRVVDASVMPLQISAHLQATVYAIAEKGAHMILEDLGA</sequence>
<organism evidence="11 12">
    <name type="scientific">Schizothecium vesticola</name>
    <dbReference type="NCBI Taxonomy" id="314040"/>
    <lineage>
        <taxon>Eukaryota</taxon>
        <taxon>Fungi</taxon>
        <taxon>Dikarya</taxon>
        <taxon>Ascomycota</taxon>
        <taxon>Pezizomycotina</taxon>
        <taxon>Sordariomycetes</taxon>
        <taxon>Sordariomycetidae</taxon>
        <taxon>Sordariales</taxon>
        <taxon>Schizotheciaceae</taxon>
        <taxon>Schizothecium</taxon>
    </lineage>
</organism>
<dbReference type="PROSITE" id="PS00624">
    <property type="entry name" value="GMC_OXRED_2"/>
    <property type="match status" value="1"/>
</dbReference>
<feature type="binding site" evidence="7">
    <location>
        <position position="93"/>
    </location>
    <ligand>
        <name>FAD</name>
        <dbReference type="ChEBI" id="CHEBI:57692"/>
    </ligand>
</feature>
<evidence type="ECO:0000259" key="10">
    <source>
        <dbReference type="PROSITE" id="PS00624"/>
    </source>
</evidence>
<dbReference type="PANTHER" id="PTHR11552:SF201">
    <property type="entry name" value="GLUCOSE-METHANOL-CHOLINE OXIDOREDUCTASE N-TERMINAL DOMAIN-CONTAINING PROTEIN"/>
    <property type="match status" value="1"/>
</dbReference>
<dbReference type="AlphaFoldDB" id="A0AA40F0M6"/>
<gene>
    <name evidence="11" type="ORF">B0T18DRAFT_388664</name>
</gene>
<feature type="binding site" evidence="7">
    <location>
        <begin position="542"/>
        <end position="543"/>
    </location>
    <ligand>
        <name>FAD</name>
        <dbReference type="ChEBI" id="CHEBI:57692"/>
    </ligand>
</feature>
<comment type="caution">
    <text evidence="11">The sequence shown here is derived from an EMBL/GenBank/DDBJ whole genome shotgun (WGS) entry which is preliminary data.</text>
</comment>
<dbReference type="Gene3D" id="3.50.50.60">
    <property type="entry name" value="FAD/NAD(P)-binding domain"/>
    <property type="match status" value="1"/>
</dbReference>
<keyword evidence="12" id="KW-1185">Reference proteome</keyword>
<dbReference type="EMBL" id="JAUKUD010000003">
    <property type="protein sequence ID" value="KAK0748973.1"/>
    <property type="molecule type" value="Genomic_DNA"/>
</dbReference>
<dbReference type="Gene3D" id="3.30.560.10">
    <property type="entry name" value="Glucose Oxidase, domain 3"/>
    <property type="match status" value="1"/>
</dbReference>
<feature type="domain" description="Glucose-methanol-choline oxidoreductase N-terminal" evidence="9">
    <location>
        <begin position="91"/>
        <end position="114"/>
    </location>
</feature>
<evidence type="ECO:0000259" key="9">
    <source>
        <dbReference type="PROSITE" id="PS00623"/>
    </source>
</evidence>
<dbReference type="PROSITE" id="PS00623">
    <property type="entry name" value="GMC_OXRED_1"/>
    <property type="match status" value="1"/>
</dbReference>
<evidence type="ECO:0000256" key="1">
    <source>
        <dbReference type="ARBA" id="ARBA00001974"/>
    </source>
</evidence>
<evidence type="ECO:0000256" key="6">
    <source>
        <dbReference type="PIRSR" id="PIRSR000137-1"/>
    </source>
</evidence>
<dbReference type="PIRSF" id="PIRSF000137">
    <property type="entry name" value="Alcohol_oxidase"/>
    <property type="match status" value="1"/>
</dbReference>
<name>A0AA40F0M6_9PEZI</name>
<dbReference type="InterPro" id="IPR036188">
    <property type="entry name" value="FAD/NAD-bd_sf"/>
</dbReference>
<dbReference type="InterPro" id="IPR000172">
    <property type="entry name" value="GMC_OxRdtase_N"/>
</dbReference>
<protein>
    <submittedName>
        <fullName evidence="11">Choline dehydrogenase</fullName>
    </submittedName>
</protein>